<dbReference type="Proteomes" id="UP000748025">
    <property type="component" value="Unassembled WGS sequence"/>
</dbReference>
<gene>
    <name evidence="2" type="ORF">E4U43_001108</name>
</gene>
<dbReference type="EMBL" id="SRPW01001344">
    <property type="protein sequence ID" value="KAG6002475.1"/>
    <property type="molecule type" value="Genomic_DNA"/>
</dbReference>
<evidence type="ECO:0000313" key="2">
    <source>
        <dbReference type="EMBL" id="KAG6002475.1"/>
    </source>
</evidence>
<feature type="compositionally biased region" description="Polar residues" evidence="1">
    <location>
        <begin position="58"/>
        <end position="69"/>
    </location>
</feature>
<dbReference type="AlphaFoldDB" id="A0A9P7SW75"/>
<feature type="region of interest" description="Disordered" evidence="1">
    <location>
        <begin position="38"/>
        <end position="235"/>
    </location>
</feature>
<comment type="caution">
    <text evidence="2">The sequence shown here is derived from an EMBL/GenBank/DDBJ whole genome shotgun (WGS) entry which is preliminary data.</text>
</comment>
<reference evidence="2" key="1">
    <citation type="journal article" date="2020" name="bioRxiv">
        <title>Whole genome comparisons of ergot fungi reveals the divergence and evolution of species within the genus Claviceps are the result of varying mechanisms driving genome evolution and host range expansion.</title>
        <authorList>
            <person name="Wyka S.A."/>
            <person name="Mondo S.J."/>
            <person name="Liu M."/>
            <person name="Dettman J."/>
            <person name="Nalam V."/>
            <person name="Broders K.D."/>
        </authorList>
    </citation>
    <scope>NUCLEOTIDE SEQUENCE</scope>
    <source>
        <strain evidence="2">CCC 602</strain>
    </source>
</reference>
<name>A0A9P7SW75_9HYPO</name>
<accession>A0A9P7SW75</accession>
<evidence type="ECO:0000313" key="3">
    <source>
        <dbReference type="Proteomes" id="UP000748025"/>
    </source>
</evidence>
<feature type="compositionally biased region" description="Low complexity" evidence="1">
    <location>
        <begin position="210"/>
        <end position="229"/>
    </location>
</feature>
<feature type="compositionally biased region" description="Low complexity" evidence="1">
    <location>
        <begin position="147"/>
        <end position="161"/>
    </location>
</feature>
<protein>
    <submittedName>
        <fullName evidence="2">Uncharacterized protein</fullName>
    </submittedName>
</protein>
<keyword evidence="3" id="KW-1185">Reference proteome</keyword>
<evidence type="ECO:0000256" key="1">
    <source>
        <dbReference type="SAM" id="MobiDB-lite"/>
    </source>
</evidence>
<sequence>MEKKEKTRYMYRQIFKDSNIIGSTEISVDKENNIRNVDGIKKPARVPPADTGRVRPNQVLSPTSSNSRLTNRERIGSPSKPVIARSGSPLKVSGNSRSGAATNVLSSMVERAKASRARGTRKMVNASETSSSPHGTTAASRARRNRAAATARGPATRPATRNGRRPSDTSETSEASAGTVATKASVSSKTGPSTTKATVMGTIRKGMTGGTRRAAKSAATSATTTAGGRNLRKRG</sequence>
<organism evidence="2 3">
    <name type="scientific">Claviceps pusilla</name>
    <dbReference type="NCBI Taxonomy" id="123648"/>
    <lineage>
        <taxon>Eukaryota</taxon>
        <taxon>Fungi</taxon>
        <taxon>Dikarya</taxon>
        <taxon>Ascomycota</taxon>
        <taxon>Pezizomycotina</taxon>
        <taxon>Sordariomycetes</taxon>
        <taxon>Hypocreomycetidae</taxon>
        <taxon>Hypocreales</taxon>
        <taxon>Clavicipitaceae</taxon>
        <taxon>Claviceps</taxon>
    </lineage>
</organism>
<proteinExistence type="predicted"/>
<feature type="compositionally biased region" description="Polar residues" evidence="1">
    <location>
        <begin position="93"/>
        <end position="106"/>
    </location>
</feature>
<dbReference type="OrthoDB" id="2392550at2759"/>
<feature type="compositionally biased region" description="Polar residues" evidence="1">
    <location>
        <begin position="182"/>
        <end position="197"/>
    </location>
</feature>